<protein>
    <submittedName>
        <fullName evidence="1">Uncharacterized protein</fullName>
    </submittedName>
</protein>
<proteinExistence type="predicted"/>
<reference evidence="1" key="1">
    <citation type="submission" date="2018-02" db="EMBL/GenBank/DDBJ databases">
        <title>Rhizophora mucronata_Transcriptome.</title>
        <authorList>
            <person name="Meera S.P."/>
            <person name="Sreeshan A."/>
            <person name="Augustine A."/>
        </authorList>
    </citation>
    <scope>NUCLEOTIDE SEQUENCE</scope>
    <source>
        <tissue evidence="1">Leaf</tissue>
    </source>
</reference>
<dbReference type="AlphaFoldDB" id="A0A2P2Q6P5"/>
<evidence type="ECO:0000313" key="1">
    <source>
        <dbReference type="EMBL" id="MBX62652.1"/>
    </source>
</evidence>
<dbReference type="EMBL" id="GGEC01082168">
    <property type="protein sequence ID" value="MBX62652.1"/>
    <property type="molecule type" value="Transcribed_RNA"/>
</dbReference>
<sequence>MVIKTWLFVGVRYRSKHM</sequence>
<organism evidence="1">
    <name type="scientific">Rhizophora mucronata</name>
    <name type="common">Asiatic mangrove</name>
    <dbReference type="NCBI Taxonomy" id="61149"/>
    <lineage>
        <taxon>Eukaryota</taxon>
        <taxon>Viridiplantae</taxon>
        <taxon>Streptophyta</taxon>
        <taxon>Embryophyta</taxon>
        <taxon>Tracheophyta</taxon>
        <taxon>Spermatophyta</taxon>
        <taxon>Magnoliopsida</taxon>
        <taxon>eudicotyledons</taxon>
        <taxon>Gunneridae</taxon>
        <taxon>Pentapetalae</taxon>
        <taxon>rosids</taxon>
        <taxon>fabids</taxon>
        <taxon>Malpighiales</taxon>
        <taxon>Rhizophoraceae</taxon>
        <taxon>Rhizophora</taxon>
    </lineage>
</organism>
<accession>A0A2P2Q6P5</accession>
<name>A0A2P2Q6P5_RHIMU</name>